<dbReference type="STRING" id="1082479.SAMN05216241_103164"/>
<feature type="transmembrane region" description="Helical" evidence="7">
    <location>
        <begin position="459"/>
        <end position="480"/>
    </location>
</feature>
<feature type="transmembrane region" description="Helical" evidence="7">
    <location>
        <begin position="429"/>
        <end position="447"/>
    </location>
</feature>
<dbReference type="Proteomes" id="UP000199415">
    <property type="component" value="Unassembled WGS sequence"/>
</dbReference>
<evidence type="ECO:0000256" key="1">
    <source>
        <dbReference type="ARBA" id="ARBA00004651"/>
    </source>
</evidence>
<evidence type="ECO:0000313" key="10">
    <source>
        <dbReference type="EMBL" id="SDF91910.1"/>
    </source>
</evidence>
<dbReference type="RefSeq" id="WP_143006176.1">
    <property type="nucleotide sequence ID" value="NZ_FNCE01000003.1"/>
</dbReference>
<keyword evidence="8" id="KW-0732">Signal</keyword>
<feature type="domain" description="Na+/H+ antiporter NhaC-like C-terminal" evidence="9">
    <location>
        <begin position="287"/>
        <end position="613"/>
    </location>
</feature>
<feature type="transmembrane region" description="Helical" evidence="7">
    <location>
        <begin position="624"/>
        <end position="643"/>
    </location>
</feature>
<keyword evidence="5 7" id="KW-0472">Membrane</keyword>
<feature type="region of interest" description="Disordered" evidence="6">
    <location>
        <begin position="361"/>
        <end position="384"/>
    </location>
</feature>
<dbReference type="AlphaFoldDB" id="A0A1G7Q2R6"/>
<feature type="transmembrane region" description="Helical" evidence="7">
    <location>
        <begin position="195"/>
        <end position="214"/>
    </location>
</feature>
<evidence type="ECO:0000256" key="8">
    <source>
        <dbReference type="SAM" id="SignalP"/>
    </source>
</evidence>
<evidence type="ECO:0000313" key="11">
    <source>
        <dbReference type="Proteomes" id="UP000199415"/>
    </source>
</evidence>
<feature type="transmembrane region" description="Helical" evidence="7">
    <location>
        <begin position="276"/>
        <end position="299"/>
    </location>
</feature>
<dbReference type="Pfam" id="PF03553">
    <property type="entry name" value="Na_H_antiporter"/>
    <property type="match status" value="1"/>
</dbReference>
<comment type="subcellular location">
    <subcellularLocation>
        <location evidence="1">Cell membrane</location>
        <topology evidence="1">Multi-pass membrane protein</topology>
    </subcellularLocation>
</comment>
<accession>A0A1G7Q2R6</accession>
<feature type="transmembrane region" description="Helical" evidence="7">
    <location>
        <begin position="151"/>
        <end position="175"/>
    </location>
</feature>
<feature type="signal peptide" evidence="8">
    <location>
        <begin position="1"/>
        <end position="27"/>
    </location>
</feature>
<evidence type="ECO:0000256" key="5">
    <source>
        <dbReference type="ARBA" id="ARBA00023136"/>
    </source>
</evidence>
<evidence type="ECO:0000256" key="6">
    <source>
        <dbReference type="SAM" id="MobiDB-lite"/>
    </source>
</evidence>
<reference evidence="10 11" key="1">
    <citation type="submission" date="2016-10" db="EMBL/GenBank/DDBJ databases">
        <authorList>
            <person name="de Groot N.N."/>
        </authorList>
    </citation>
    <scope>NUCLEOTIDE SEQUENCE [LARGE SCALE GENOMIC DNA]</scope>
    <source>
        <strain evidence="10 11">DSM 25584</strain>
    </source>
</reference>
<feature type="transmembrane region" description="Helical" evidence="7">
    <location>
        <begin position="390"/>
        <end position="409"/>
    </location>
</feature>
<dbReference type="PANTHER" id="PTHR43478:SF1">
    <property type="entry name" value="NA+_H+ ANTIPORTER NHAC-LIKE C-TERMINAL DOMAIN-CONTAINING PROTEIN"/>
    <property type="match status" value="1"/>
</dbReference>
<evidence type="ECO:0000256" key="3">
    <source>
        <dbReference type="ARBA" id="ARBA00022692"/>
    </source>
</evidence>
<keyword evidence="11" id="KW-1185">Reference proteome</keyword>
<gene>
    <name evidence="10" type="ORF">SAMN05216241_103164</name>
</gene>
<protein>
    <submittedName>
        <fullName evidence="10">Transporter, NhaC family</fullName>
    </submittedName>
</protein>
<dbReference type="OrthoDB" id="9762978at2"/>
<feature type="chain" id="PRO_5011563108" evidence="8">
    <location>
        <begin position="28"/>
        <end position="669"/>
    </location>
</feature>
<feature type="transmembrane region" description="Helical" evidence="7">
    <location>
        <begin position="319"/>
        <end position="342"/>
    </location>
</feature>
<feature type="transmembrane region" description="Helical" evidence="7">
    <location>
        <begin position="500"/>
        <end position="521"/>
    </location>
</feature>
<feature type="transmembrane region" description="Helical" evidence="7">
    <location>
        <begin position="600"/>
        <end position="618"/>
    </location>
</feature>
<feature type="transmembrane region" description="Helical" evidence="7">
    <location>
        <begin position="554"/>
        <end position="571"/>
    </location>
</feature>
<sequence length="669" mass="68719">MRRRGFGLAAVLAVLAAIAVPAAGVLAQDTGDGPAFRVEMPDPILAGVEAEVTVTAVEPVPADATVELAVGENRYPLPIEGTGAATANAAFASGDAELRVLVNGEPAAFTLGDGAETTTGATGEVIPAWLSILPPIVAIGLALATRRVIPALLAGVWIGGWFAAELSLYGLWAGLLSVIDTWVLHALVPPDGGTGHMSIMLFTMLIGGMVGIIYKNGGTPGIVDRLSGWAKTRRRGEIVGSAVGTVVFFDDYASMLVTGNAVRPLTDTVKVSREKLAYIVDTTAAPMATLLLVTTWIGFQVGLIGDATAGLSGFEQSPYGTFLNALPYMFYPVLTVIFMWLITATGRDFGPMAKAERRAAVEGRLTAEPRGEEKGGGDEFQPREGVPHRAVNAIVPILVLLGATIAGLFATGSGESITDIIGSADSFSALLWGSLLAVIVAGAMSVAQGLLSLGETVEAWLIGVKAVLEVLVILTLAWAMSDLTQTLHTAGFLASLLGEALPAGLMPAILFVLSAAIAFAIGTSWGTMGILVPLAIPLVWAILSQQGMAGPEGLYILYASTAAVLGGAVWGDHTSPISDTTVLSSATSHCDVVDHTNTQLPYALVVGGITLVLGLLPAGYGIPWWIGMLVCLAALVAVVIFVAKPVAETPGTGATPRHGEPAGGGSPAQ</sequence>
<proteinExistence type="predicted"/>
<organism evidence="10 11">
    <name type="scientific">Limimonas halophila</name>
    <dbReference type="NCBI Taxonomy" id="1082479"/>
    <lineage>
        <taxon>Bacteria</taxon>
        <taxon>Pseudomonadati</taxon>
        <taxon>Pseudomonadota</taxon>
        <taxon>Alphaproteobacteria</taxon>
        <taxon>Rhodospirillales</taxon>
        <taxon>Rhodovibrionaceae</taxon>
        <taxon>Limimonas</taxon>
    </lineage>
</organism>
<dbReference type="GO" id="GO:0005886">
    <property type="term" value="C:plasma membrane"/>
    <property type="evidence" value="ECO:0007669"/>
    <property type="project" value="UniProtKB-SubCell"/>
</dbReference>
<evidence type="ECO:0000256" key="4">
    <source>
        <dbReference type="ARBA" id="ARBA00022989"/>
    </source>
</evidence>
<name>A0A1G7Q2R6_9PROT</name>
<evidence type="ECO:0000256" key="7">
    <source>
        <dbReference type="SAM" id="Phobius"/>
    </source>
</evidence>
<evidence type="ECO:0000259" key="9">
    <source>
        <dbReference type="Pfam" id="PF03553"/>
    </source>
</evidence>
<feature type="transmembrane region" description="Helical" evidence="7">
    <location>
        <begin position="126"/>
        <end position="144"/>
    </location>
</feature>
<evidence type="ECO:0000256" key="2">
    <source>
        <dbReference type="ARBA" id="ARBA00022475"/>
    </source>
</evidence>
<keyword evidence="4 7" id="KW-1133">Transmembrane helix</keyword>
<keyword evidence="2" id="KW-1003">Cell membrane</keyword>
<dbReference type="InterPro" id="IPR018461">
    <property type="entry name" value="Na/H_Antiport_NhaC-like_C"/>
</dbReference>
<feature type="transmembrane region" description="Helical" evidence="7">
    <location>
        <begin position="528"/>
        <end position="548"/>
    </location>
</feature>
<keyword evidence="3 7" id="KW-0812">Transmembrane</keyword>
<dbReference type="EMBL" id="FNCE01000003">
    <property type="protein sequence ID" value="SDF91910.1"/>
    <property type="molecule type" value="Genomic_DNA"/>
</dbReference>
<dbReference type="PANTHER" id="PTHR43478">
    <property type="entry name" value="NA+/H+ ANTIPORTER-RELATED"/>
    <property type="match status" value="1"/>
</dbReference>